<reference evidence="1 2" key="2">
    <citation type="journal article" date="2022" name="Mol. Ecol. Resour.">
        <title>The genomes of chicory, endive, great burdock and yacon provide insights into Asteraceae paleo-polyploidization history and plant inulin production.</title>
        <authorList>
            <person name="Fan W."/>
            <person name="Wang S."/>
            <person name="Wang H."/>
            <person name="Wang A."/>
            <person name="Jiang F."/>
            <person name="Liu H."/>
            <person name="Zhao H."/>
            <person name="Xu D."/>
            <person name="Zhang Y."/>
        </authorList>
    </citation>
    <scope>NUCLEOTIDE SEQUENCE [LARGE SCALE GENOMIC DNA]</scope>
    <source>
        <strain evidence="2">cv. Niubang</strain>
    </source>
</reference>
<proteinExistence type="predicted"/>
<comment type="caution">
    <text evidence="1">The sequence shown here is derived from an EMBL/GenBank/DDBJ whole genome shotgun (WGS) entry which is preliminary data.</text>
</comment>
<name>A0ACB9CQB2_ARCLA</name>
<dbReference type="EMBL" id="CM042050">
    <property type="protein sequence ID" value="KAI3736363.1"/>
    <property type="molecule type" value="Genomic_DNA"/>
</dbReference>
<dbReference type="Proteomes" id="UP001055879">
    <property type="component" value="Linkage Group LG04"/>
</dbReference>
<reference evidence="2" key="1">
    <citation type="journal article" date="2022" name="Mol. Ecol. Resour.">
        <title>The genomes of chicory, endive, great burdock and yacon provide insights into Asteraceae palaeo-polyploidization history and plant inulin production.</title>
        <authorList>
            <person name="Fan W."/>
            <person name="Wang S."/>
            <person name="Wang H."/>
            <person name="Wang A."/>
            <person name="Jiang F."/>
            <person name="Liu H."/>
            <person name="Zhao H."/>
            <person name="Xu D."/>
            <person name="Zhang Y."/>
        </authorList>
    </citation>
    <scope>NUCLEOTIDE SEQUENCE [LARGE SCALE GENOMIC DNA]</scope>
    <source>
        <strain evidence="2">cv. Niubang</strain>
    </source>
</reference>
<accession>A0ACB9CQB2</accession>
<keyword evidence="2" id="KW-1185">Reference proteome</keyword>
<evidence type="ECO:0000313" key="2">
    <source>
        <dbReference type="Proteomes" id="UP001055879"/>
    </source>
</evidence>
<gene>
    <name evidence="1" type="ORF">L6452_15902</name>
</gene>
<evidence type="ECO:0000313" key="1">
    <source>
        <dbReference type="EMBL" id="KAI3736363.1"/>
    </source>
</evidence>
<protein>
    <submittedName>
        <fullName evidence="1">Uncharacterized protein</fullName>
    </submittedName>
</protein>
<organism evidence="1 2">
    <name type="scientific">Arctium lappa</name>
    <name type="common">Greater burdock</name>
    <name type="synonym">Lappa major</name>
    <dbReference type="NCBI Taxonomy" id="4217"/>
    <lineage>
        <taxon>Eukaryota</taxon>
        <taxon>Viridiplantae</taxon>
        <taxon>Streptophyta</taxon>
        <taxon>Embryophyta</taxon>
        <taxon>Tracheophyta</taxon>
        <taxon>Spermatophyta</taxon>
        <taxon>Magnoliopsida</taxon>
        <taxon>eudicotyledons</taxon>
        <taxon>Gunneridae</taxon>
        <taxon>Pentapetalae</taxon>
        <taxon>asterids</taxon>
        <taxon>campanulids</taxon>
        <taxon>Asterales</taxon>
        <taxon>Asteraceae</taxon>
        <taxon>Carduoideae</taxon>
        <taxon>Cardueae</taxon>
        <taxon>Arctiinae</taxon>
        <taxon>Arctium</taxon>
    </lineage>
</organism>
<sequence>MKIDVNKTSNSDGATALHCAAADGSPMSVGVVKLLLEAYADVNVTDANGNKPDDLIARGTKSSKRKALEMLSKGFAIDDGSSDEEEEK</sequence>